<reference evidence="1 2" key="1">
    <citation type="journal article" date="2010" name="Nature">
        <title>Comparative genomics reveals mobile pathogenicity chromosomes in Fusarium.</title>
        <authorList>
            <person name="Ma L.J."/>
            <person name="van der Does H.C."/>
            <person name="Borkovich K.A."/>
            <person name="Coleman J.J."/>
            <person name="Daboussi M.J."/>
            <person name="Di Pietro A."/>
            <person name="Dufresne M."/>
            <person name="Freitag M."/>
            <person name="Grabherr M."/>
            <person name="Henrissat B."/>
            <person name="Houterman P.M."/>
            <person name="Kang S."/>
            <person name="Shim W.B."/>
            <person name="Woloshuk C."/>
            <person name="Xie X."/>
            <person name="Xu J.R."/>
            <person name="Antoniw J."/>
            <person name="Baker S.E."/>
            <person name="Bluhm B.H."/>
            <person name="Breakspear A."/>
            <person name="Brown D.W."/>
            <person name="Butchko R.A."/>
            <person name="Chapman S."/>
            <person name="Coulson R."/>
            <person name="Coutinho P.M."/>
            <person name="Danchin E.G."/>
            <person name="Diener A."/>
            <person name="Gale L.R."/>
            <person name="Gardiner D.M."/>
            <person name="Goff S."/>
            <person name="Hammond-Kosack K.E."/>
            <person name="Hilburn K."/>
            <person name="Hua-Van A."/>
            <person name="Jonkers W."/>
            <person name="Kazan K."/>
            <person name="Kodira C.D."/>
            <person name="Koehrsen M."/>
            <person name="Kumar L."/>
            <person name="Lee Y.H."/>
            <person name="Li L."/>
            <person name="Manners J.M."/>
            <person name="Miranda-Saavedra D."/>
            <person name="Mukherjee M."/>
            <person name="Park G."/>
            <person name="Park J."/>
            <person name="Park S.Y."/>
            <person name="Proctor R.H."/>
            <person name="Regev A."/>
            <person name="Ruiz-Roldan M.C."/>
            <person name="Sain D."/>
            <person name="Sakthikumar S."/>
            <person name="Sykes S."/>
            <person name="Schwartz D.C."/>
            <person name="Turgeon B.G."/>
            <person name="Wapinski I."/>
            <person name="Yoder O."/>
            <person name="Young S."/>
            <person name="Zeng Q."/>
            <person name="Zhou S."/>
            <person name="Galagan J."/>
            <person name="Cuomo C.A."/>
            <person name="Kistler H.C."/>
            <person name="Rep M."/>
        </authorList>
    </citation>
    <scope>NUCLEOTIDE SEQUENCE [LARGE SCALE GENOMIC DNA]</scope>
    <source>
        <strain evidence="2">4287 / CBS 123668 / FGSC 9935 / NRRL 34936</strain>
    </source>
</reference>
<evidence type="ECO:0000313" key="2">
    <source>
        <dbReference type="Proteomes" id="UP000009097"/>
    </source>
</evidence>
<dbReference type="RefSeq" id="XP_018253807.1">
    <property type="nucleotide sequence ID" value="XM_018401810.1"/>
</dbReference>
<organism evidence="1 2">
    <name type="scientific">Fusarium oxysporum f. sp. lycopersici (strain 4287 / CBS 123668 / FGSC 9935 / NRRL 34936)</name>
    <name type="common">Fusarium vascular wilt of tomato</name>
    <dbReference type="NCBI Taxonomy" id="426428"/>
    <lineage>
        <taxon>Eukaryota</taxon>
        <taxon>Fungi</taxon>
        <taxon>Dikarya</taxon>
        <taxon>Ascomycota</taxon>
        <taxon>Pezizomycotina</taxon>
        <taxon>Sordariomycetes</taxon>
        <taxon>Hypocreomycetidae</taxon>
        <taxon>Hypocreales</taxon>
        <taxon>Nectriaceae</taxon>
        <taxon>Fusarium</taxon>
        <taxon>Fusarium oxysporum species complex</taxon>
    </lineage>
</organism>
<dbReference type="AlphaFoldDB" id="A0A0J9WTB9"/>
<dbReference type="EMBL" id="DS231717">
    <property type="protein sequence ID" value="KNB15762.1"/>
    <property type="molecule type" value="Genomic_DNA"/>
</dbReference>
<proteinExistence type="predicted"/>
<protein>
    <submittedName>
        <fullName evidence="1">Uncharacterized protein</fullName>
    </submittedName>
</protein>
<gene>
    <name evidence="1" type="ORF">FOXG_21470</name>
</gene>
<name>A0A0J9WTB9_FUSO4</name>
<dbReference type="OrthoDB" id="426293at2759"/>
<dbReference type="GeneID" id="28962176"/>
<dbReference type="VEuPathDB" id="FungiDB:FOXG_21470"/>
<accession>A0A0J9WTB9</accession>
<evidence type="ECO:0000313" key="1">
    <source>
        <dbReference type="EMBL" id="KNB15762.1"/>
    </source>
</evidence>
<sequence length="230" mass="26420">MPGAIQKHLPDHAMRRRHTLCSRTRTHTLNFKVTLILDAVKGGHADTVDHLLQQGVQISGFQVHPIQEGEFVTEDSKNPFSVAWYQQRYDIFLLLLDVTLTQKCRKRRWECSELLPQLDAIDPRERLAERLAIWLKSRYWVPVNPDSSYAGPNMVIWRTLTLVFGMGIFLRGDGIIVSHLIDKRAPIPENVLVFLTRHWNGMRAGSSNILTSLHLRPAMLDIIVTAWPLM</sequence>
<dbReference type="Proteomes" id="UP000009097">
    <property type="component" value="Chromosome 14"/>
</dbReference>
<dbReference type="KEGG" id="fox:FOXG_21470"/>